<dbReference type="CDD" id="cd16144">
    <property type="entry name" value="ARS_like"/>
    <property type="match status" value="1"/>
</dbReference>
<evidence type="ECO:0000259" key="6">
    <source>
        <dbReference type="Pfam" id="PF00884"/>
    </source>
</evidence>
<keyword evidence="3" id="KW-0378">Hydrolase</keyword>
<dbReference type="PROSITE" id="PS00523">
    <property type="entry name" value="SULFATASE_1"/>
    <property type="match status" value="1"/>
</dbReference>
<dbReference type="Pfam" id="PF00884">
    <property type="entry name" value="Sulfatase"/>
    <property type="match status" value="1"/>
</dbReference>
<proteinExistence type="inferred from homology"/>
<evidence type="ECO:0000256" key="3">
    <source>
        <dbReference type="ARBA" id="ARBA00022801"/>
    </source>
</evidence>
<dbReference type="SUPFAM" id="SSF53649">
    <property type="entry name" value="Alkaline phosphatase-like"/>
    <property type="match status" value="1"/>
</dbReference>
<evidence type="ECO:0000256" key="5">
    <source>
        <dbReference type="SAM" id="MobiDB-lite"/>
    </source>
</evidence>
<dbReference type="InterPro" id="IPR000917">
    <property type="entry name" value="Sulfatase_N"/>
</dbReference>
<name>A0ABV3TZF2_9GAMM</name>
<dbReference type="PANTHER" id="PTHR42693:SF53">
    <property type="entry name" value="ENDO-4-O-SULFATASE"/>
    <property type="match status" value="1"/>
</dbReference>
<dbReference type="Gene3D" id="3.30.1120.10">
    <property type="match status" value="1"/>
</dbReference>
<keyword evidence="4" id="KW-0106">Calcium</keyword>
<organism evidence="7 8">
    <name type="scientific">Zhongshania arctica</name>
    <dbReference type="NCBI Taxonomy" id="3238302"/>
    <lineage>
        <taxon>Bacteria</taxon>
        <taxon>Pseudomonadati</taxon>
        <taxon>Pseudomonadota</taxon>
        <taxon>Gammaproteobacteria</taxon>
        <taxon>Cellvibrionales</taxon>
        <taxon>Spongiibacteraceae</taxon>
        <taxon>Zhongshania</taxon>
    </lineage>
</organism>
<keyword evidence="2" id="KW-0479">Metal-binding</keyword>
<dbReference type="Proteomes" id="UP001557484">
    <property type="component" value="Unassembled WGS sequence"/>
</dbReference>
<dbReference type="Gene3D" id="3.40.720.10">
    <property type="entry name" value="Alkaline Phosphatase, subunit A"/>
    <property type="match status" value="1"/>
</dbReference>
<protein>
    <submittedName>
        <fullName evidence="7">Sulfatase</fullName>
    </submittedName>
</protein>
<dbReference type="InterPro" id="IPR050738">
    <property type="entry name" value="Sulfatase"/>
</dbReference>
<sequence length="550" mass="59970">MIRRLLIPTILLILLAVTAAINAERIVLTVAGYLAKSRTDVGPNQSISWESAPTPAADTSKPQAPNIVLILADDMGWNDVSFYGGDSTVTTPNLDAIAAQGVTLTRGYAGNATCAPSRAALMTGRYPTRFGFEFTPTPPGMMQLAKLASLAGIDNGKMRPRLIYPEAESVDYSDMGMPGSELTVAELLQSRGYHTVHIGKWHLGRGPGMMPQDQGFDESLLMASGLYLPEDHPDVVNAKQDFDQIDQFLWAAMQYAVSFNGQPAMEPRGYLTDYFSDSAVQVIAANRDRPFFLYLAHWAPHTPLQATKADYAAVAHLETHRERVYAAMILALDRGVGRVMAALKANGLDDNTLVIFSSDNGGADYIGLPNINAPLRGWKQTLFEGGIRVPFLARWPGRIPAGSVFDQPVHHFDVFATAAEAAGAALPTDRTIDGVNLLPFLSGQRSDAPHKALFWRSGASQTAMVDGWKLNISDPPGKAWLFDMGNDPTERNNLAEQHPDKVKELMAALRAHNAEQAPPAWEALIANPVNIDKDLSQPDDEDDEYVYWSN</sequence>
<dbReference type="EMBL" id="JBFRYB010000001">
    <property type="protein sequence ID" value="MEX1666620.1"/>
    <property type="molecule type" value="Genomic_DNA"/>
</dbReference>
<feature type="domain" description="Sulfatase N-terminal" evidence="6">
    <location>
        <begin position="65"/>
        <end position="424"/>
    </location>
</feature>
<evidence type="ECO:0000256" key="4">
    <source>
        <dbReference type="ARBA" id="ARBA00022837"/>
    </source>
</evidence>
<dbReference type="PROSITE" id="PS00149">
    <property type="entry name" value="SULFATASE_2"/>
    <property type="match status" value="1"/>
</dbReference>
<dbReference type="RefSeq" id="WP_368376694.1">
    <property type="nucleotide sequence ID" value="NZ_JBFRYB010000001.1"/>
</dbReference>
<evidence type="ECO:0000256" key="2">
    <source>
        <dbReference type="ARBA" id="ARBA00022723"/>
    </source>
</evidence>
<evidence type="ECO:0000256" key="1">
    <source>
        <dbReference type="ARBA" id="ARBA00008779"/>
    </source>
</evidence>
<accession>A0ABV3TZF2</accession>
<gene>
    <name evidence="7" type="ORF">AB4875_14085</name>
</gene>
<comment type="similarity">
    <text evidence="1">Belongs to the sulfatase family.</text>
</comment>
<evidence type="ECO:0000313" key="7">
    <source>
        <dbReference type="EMBL" id="MEX1666620.1"/>
    </source>
</evidence>
<reference evidence="7 8" key="1">
    <citation type="journal article" date="2011" name="Int. J. Syst. Evol. Microbiol.">
        <title>Zhongshania antarctica gen. nov., sp. nov. and Zhongshania guokunii sp. nov., gammaproteobacteria respectively isolated from coastal attached (fast) ice and surface seawater of the Antarctic.</title>
        <authorList>
            <person name="Li H.J."/>
            <person name="Zhang X.Y."/>
            <person name="Chen C.X."/>
            <person name="Zhang Y.J."/>
            <person name="Gao Z.M."/>
            <person name="Yu Y."/>
            <person name="Chen X.L."/>
            <person name="Chen B."/>
            <person name="Zhang Y.Z."/>
        </authorList>
    </citation>
    <scope>NUCLEOTIDE SEQUENCE [LARGE SCALE GENOMIC DNA]</scope>
    <source>
        <strain evidence="7 8">R06B22</strain>
    </source>
</reference>
<feature type="compositionally biased region" description="Polar residues" evidence="5">
    <location>
        <begin position="42"/>
        <end position="51"/>
    </location>
</feature>
<comment type="caution">
    <text evidence="7">The sequence shown here is derived from an EMBL/GenBank/DDBJ whole genome shotgun (WGS) entry which is preliminary data.</text>
</comment>
<feature type="region of interest" description="Disordered" evidence="5">
    <location>
        <begin position="41"/>
        <end position="61"/>
    </location>
</feature>
<keyword evidence="8" id="KW-1185">Reference proteome</keyword>
<dbReference type="InterPro" id="IPR024607">
    <property type="entry name" value="Sulfatase_CS"/>
</dbReference>
<dbReference type="PANTHER" id="PTHR42693">
    <property type="entry name" value="ARYLSULFATASE FAMILY MEMBER"/>
    <property type="match status" value="1"/>
</dbReference>
<dbReference type="InterPro" id="IPR017850">
    <property type="entry name" value="Alkaline_phosphatase_core_sf"/>
</dbReference>
<evidence type="ECO:0000313" key="8">
    <source>
        <dbReference type="Proteomes" id="UP001557484"/>
    </source>
</evidence>